<dbReference type="GO" id="GO:0034625">
    <property type="term" value="P:fatty acid elongation, monounsaturated fatty acid"/>
    <property type="evidence" value="ECO:0007669"/>
    <property type="project" value="TreeGrafter"/>
</dbReference>
<keyword evidence="12" id="KW-1185">Reference proteome</keyword>
<dbReference type="PhylomeDB" id="B4NVK3"/>
<dbReference type="Pfam" id="PF01151">
    <property type="entry name" value="ELO"/>
    <property type="match status" value="1"/>
</dbReference>
<dbReference type="GO" id="GO:0030148">
    <property type="term" value="P:sphingolipid biosynthetic process"/>
    <property type="evidence" value="ECO:0007669"/>
    <property type="project" value="TreeGrafter"/>
</dbReference>
<evidence type="ECO:0000256" key="6">
    <source>
        <dbReference type="ARBA" id="ARBA00022989"/>
    </source>
</evidence>
<evidence type="ECO:0000256" key="3">
    <source>
        <dbReference type="ARBA" id="ARBA00022679"/>
    </source>
</evidence>
<keyword evidence="4 10" id="KW-0812">Transmembrane</keyword>
<dbReference type="OrthoDB" id="434092at2759"/>
<comment type="similarity">
    <text evidence="10">Belongs to the ELO family.</text>
</comment>
<evidence type="ECO:0000256" key="5">
    <source>
        <dbReference type="ARBA" id="ARBA00022832"/>
    </source>
</evidence>
<comment type="caution">
    <text evidence="10">Lacks conserved residue(s) required for the propagation of feature annotation.</text>
</comment>
<sequence>MAAVNATQVDYWNFLFTDLADPRTNNWFLIKSPLPLLGILAFYLFFVLSWGPKFMKDRKPFKLERTLLVYNFFQVALSVWMVNRGVVIWHY</sequence>
<feature type="transmembrane region" description="Helical" evidence="10">
    <location>
        <begin position="34"/>
        <end position="55"/>
    </location>
</feature>
<evidence type="ECO:0000256" key="9">
    <source>
        <dbReference type="ARBA" id="ARBA00023160"/>
    </source>
</evidence>
<dbReference type="GO" id="GO:0034626">
    <property type="term" value="P:fatty acid elongation, polyunsaturated fatty acid"/>
    <property type="evidence" value="ECO:0007669"/>
    <property type="project" value="TreeGrafter"/>
</dbReference>
<keyword evidence="2 10" id="KW-0444">Lipid biosynthesis</keyword>
<dbReference type="GO" id="GO:0006694">
    <property type="term" value="P:steroid biosynthetic process"/>
    <property type="evidence" value="ECO:0007669"/>
    <property type="project" value="EnsemblMetazoa"/>
</dbReference>
<keyword evidence="8 10" id="KW-0472">Membrane</keyword>
<feature type="transmembrane region" description="Helical" evidence="10">
    <location>
        <begin position="67"/>
        <end position="89"/>
    </location>
</feature>
<evidence type="ECO:0000313" key="11">
    <source>
        <dbReference type="EMBL" id="EDX16093.1"/>
    </source>
</evidence>
<dbReference type="OMA" id="TFACISS"/>
<dbReference type="PANTHER" id="PTHR11157">
    <property type="entry name" value="FATTY ACID ACYL TRANSFERASE-RELATED"/>
    <property type="match status" value="1"/>
</dbReference>
<evidence type="ECO:0000256" key="2">
    <source>
        <dbReference type="ARBA" id="ARBA00022516"/>
    </source>
</evidence>
<keyword evidence="5 10" id="KW-0276">Fatty acid metabolism</keyword>
<dbReference type="STRING" id="7240.B4NVK3"/>
<dbReference type="EMBL" id="CH988528">
    <property type="protein sequence ID" value="EDX16093.1"/>
    <property type="molecule type" value="Genomic_DNA"/>
</dbReference>
<organism evidence="11 12">
    <name type="scientific">Drosophila simulans</name>
    <name type="common">Fruit fly</name>
    <dbReference type="NCBI Taxonomy" id="7240"/>
    <lineage>
        <taxon>Eukaryota</taxon>
        <taxon>Metazoa</taxon>
        <taxon>Ecdysozoa</taxon>
        <taxon>Arthropoda</taxon>
        <taxon>Hexapoda</taxon>
        <taxon>Insecta</taxon>
        <taxon>Pterygota</taxon>
        <taxon>Neoptera</taxon>
        <taxon>Endopterygota</taxon>
        <taxon>Diptera</taxon>
        <taxon>Brachycera</taxon>
        <taxon>Muscomorpha</taxon>
        <taxon>Ephydroidea</taxon>
        <taxon>Drosophilidae</taxon>
        <taxon>Drosophila</taxon>
        <taxon>Sophophora</taxon>
    </lineage>
</organism>
<dbReference type="InterPro" id="IPR002076">
    <property type="entry name" value="ELO_fam"/>
</dbReference>
<dbReference type="PANTHER" id="PTHR11157:SF153">
    <property type="entry name" value="ELONGATION OF VERY LONG CHAIN FATTY ACIDS PROTEIN"/>
    <property type="match status" value="1"/>
</dbReference>
<dbReference type="GO" id="GO:0042761">
    <property type="term" value="P:very long-chain fatty acid biosynthetic process"/>
    <property type="evidence" value="ECO:0007669"/>
    <property type="project" value="TreeGrafter"/>
</dbReference>
<name>B4NVK3_DROSI</name>
<dbReference type="Proteomes" id="UP000000304">
    <property type="component" value="Unassembled WGS sequence"/>
</dbReference>
<evidence type="ECO:0000256" key="1">
    <source>
        <dbReference type="ARBA" id="ARBA00004141"/>
    </source>
</evidence>
<dbReference type="EC" id="2.3.1.199" evidence="10"/>
<gene>
    <name evidence="11" type="primary">Dsim\GD13285</name>
    <name evidence="11" type="ORF">Dsim_GD13285</name>
</gene>
<dbReference type="GO" id="GO:0019367">
    <property type="term" value="P:fatty acid elongation, saturated fatty acid"/>
    <property type="evidence" value="ECO:0007669"/>
    <property type="project" value="TreeGrafter"/>
</dbReference>
<evidence type="ECO:0000256" key="8">
    <source>
        <dbReference type="ARBA" id="ARBA00023136"/>
    </source>
</evidence>
<comment type="subcellular location">
    <subcellularLocation>
        <location evidence="1">Membrane</location>
        <topology evidence="1">Multi-pass membrane protein</topology>
    </subcellularLocation>
</comment>
<comment type="catalytic activity">
    <reaction evidence="10">
        <text>a very-long-chain acyl-CoA + malonyl-CoA + H(+) = a very-long-chain 3-oxoacyl-CoA + CO2 + CoA</text>
        <dbReference type="Rhea" id="RHEA:32727"/>
        <dbReference type="ChEBI" id="CHEBI:15378"/>
        <dbReference type="ChEBI" id="CHEBI:16526"/>
        <dbReference type="ChEBI" id="CHEBI:57287"/>
        <dbReference type="ChEBI" id="CHEBI:57384"/>
        <dbReference type="ChEBI" id="CHEBI:90725"/>
        <dbReference type="ChEBI" id="CHEBI:90736"/>
        <dbReference type="EC" id="2.3.1.199"/>
    </reaction>
</comment>
<dbReference type="HOGENOM" id="CLU_180904_0_0_1"/>
<dbReference type="AlphaFoldDB" id="B4NVK3"/>
<dbReference type="GO" id="GO:0035209">
    <property type="term" value="P:pupal development"/>
    <property type="evidence" value="ECO:0007669"/>
    <property type="project" value="EnsemblMetazoa"/>
</dbReference>
<accession>B4NVK3</accession>
<proteinExistence type="inferred from homology"/>
<evidence type="ECO:0000256" key="4">
    <source>
        <dbReference type="ARBA" id="ARBA00022692"/>
    </source>
</evidence>
<dbReference type="GO" id="GO:0009922">
    <property type="term" value="F:fatty acid elongase activity"/>
    <property type="evidence" value="ECO:0007669"/>
    <property type="project" value="UniProtKB-EC"/>
</dbReference>
<keyword evidence="6 10" id="KW-1133">Transmembrane helix</keyword>
<evidence type="ECO:0000256" key="7">
    <source>
        <dbReference type="ARBA" id="ARBA00023098"/>
    </source>
</evidence>
<keyword evidence="7 10" id="KW-0443">Lipid metabolism</keyword>
<reference evidence="11 12" key="1">
    <citation type="journal article" date="2007" name="Nature">
        <title>Evolution of genes and genomes on the Drosophila phylogeny.</title>
        <authorList>
            <consortium name="Drosophila 12 Genomes Consortium"/>
            <person name="Clark A.G."/>
            <person name="Eisen M.B."/>
            <person name="Smith D.R."/>
            <person name="Bergman C.M."/>
            <person name="Oliver B."/>
            <person name="Markow T.A."/>
            <person name="Kaufman T.C."/>
            <person name="Kellis M."/>
            <person name="Gelbart W."/>
            <person name="Iyer V.N."/>
            <person name="Pollard D.A."/>
            <person name="Sackton T.B."/>
            <person name="Larracuente A.M."/>
            <person name="Singh N.D."/>
            <person name="Abad J.P."/>
            <person name="Abt D.N."/>
            <person name="Adryan B."/>
            <person name="Aguade M."/>
            <person name="Akashi H."/>
            <person name="Anderson W.W."/>
            <person name="Aquadro C.F."/>
            <person name="Ardell D.H."/>
            <person name="Arguello R."/>
            <person name="Artieri C.G."/>
            <person name="Barbash D.A."/>
            <person name="Barker D."/>
            <person name="Barsanti P."/>
            <person name="Batterham P."/>
            <person name="Batzoglou S."/>
            <person name="Begun D."/>
            <person name="Bhutkar A."/>
            <person name="Blanco E."/>
            <person name="Bosak S.A."/>
            <person name="Bradley R.K."/>
            <person name="Brand A.D."/>
            <person name="Brent M.R."/>
            <person name="Brooks A.N."/>
            <person name="Brown R.H."/>
            <person name="Butlin R.K."/>
            <person name="Caggese C."/>
            <person name="Calvi B.R."/>
            <person name="Bernardo de Carvalho A."/>
            <person name="Caspi A."/>
            <person name="Castrezana S."/>
            <person name="Celniker S.E."/>
            <person name="Chang J.L."/>
            <person name="Chapple C."/>
            <person name="Chatterji S."/>
            <person name="Chinwalla A."/>
            <person name="Civetta A."/>
            <person name="Clifton S.W."/>
            <person name="Comeron J.M."/>
            <person name="Costello J.C."/>
            <person name="Coyne J.A."/>
            <person name="Daub J."/>
            <person name="David R.G."/>
            <person name="Delcher A.L."/>
            <person name="Delehaunty K."/>
            <person name="Do C.B."/>
            <person name="Ebling H."/>
            <person name="Edwards K."/>
            <person name="Eickbush T."/>
            <person name="Evans J.D."/>
            <person name="Filipski A."/>
            <person name="Findeiss S."/>
            <person name="Freyhult E."/>
            <person name="Fulton L."/>
            <person name="Fulton R."/>
            <person name="Garcia A.C."/>
            <person name="Gardiner A."/>
            <person name="Garfield D.A."/>
            <person name="Garvin B.E."/>
            <person name="Gibson G."/>
            <person name="Gilbert D."/>
            <person name="Gnerre S."/>
            <person name="Godfrey J."/>
            <person name="Good R."/>
            <person name="Gotea V."/>
            <person name="Gravely B."/>
            <person name="Greenberg A.J."/>
            <person name="Griffiths-Jones S."/>
            <person name="Gross S."/>
            <person name="Guigo R."/>
            <person name="Gustafson E.A."/>
            <person name="Haerty W."/>
            <person name="Hahn M.W."/>
            <person name="Halligan D.L."/>
            <person name="Halpern A.L."/>
            <person name="Halter G.M."/>
            <person name="Han M.V."/>
            <person name="Heger A."/>
            <person name="Hillier L."/>
            <person name="Hinrichs A.S."/>
            <person name="Holmes I."/>
            <person name="Hoskins R.A."/>
            <person name="Hubisz M.J."/>
            <person name="Hultmark D."/>
            <person name="Huntley M.A."/>
            <person name="Jaffe D.B."/>
            <person name="Jagadeeshan S."/>
            <person name="Jeck W.R."/>
            <person name="Johnson J."/>
            <person name="Jones C.D."/>
            <person name="Jordan W.C."/>
            <person name="Karpen G.H."/>
            <person name="Kataoka E."/>
            <person name="Keightley P.D."/>
            <person name="Kheradpour P."/>
            <person name="Kirkness E.F."/>
            <person name="Koerich L.B."/>
            <person name="Kristiansen K."/>
            <person name="Kudrna D."/>
            <person name="Kulathinal R.J."/>
            <person name="Kumar S."/>
            <person name="Kwok R."/>
            <person name="Lander E."/>
            <person name="Langley C.H."/>
            <person name="Lapoint R."/>
            <person name="Lazzaro B.P."/>
            <person name="Lee S.J."/>
            <person name="Levesque L."/>
            <person name="Li R."/>
            <person name="Lin C.F."/>
            <person name="Lin M.F."/>
            <person name="Lindblad-Toh K."/>
            <person name="Llopart A."/>
            <person name="Long M."/>
            <person name="Low L."/>
            <person name="Lozovsky E."/>
            <person name="Lu J."/>
            <person name="Luo M."/>
            <person name="Machado C.A."/>
            <person name="Makalowski W."/>
            <person name="Marzo M."/>
            <person name="Matsuda M."/>
            <person name="Matzkin L."/>
            <person name="McAllister B."/>
            <person name="McBride C.S."/>
            <person name="McKernan B."/>
            <person name="McKernan K."/>
            <person name="Mendez-Lago M."/>
            <person name="Minx P."/>
            <person name="Mollenhauer M.U."/>
            <person name="Montooth K."/>
            <person name="Mount S.M."/>
            <person name="Mu X."/>
            <person name="Myers E."/>
            <person name="Negre B."/>
            <person name="Newfeld S."/>
            <person name="Nielsen R."/>
            <person name="Noor M.A."/>
            <person name="O'Grady P."/>
            <person name="Pachter L."/>
            <person name="Papaceit M."/>
            <person name="Parisi M.J."/>
            <person name="Parisi M."/>
            <person name="Parts L."/>
            <person name="Pedersen J.S."/>
            <person name="Pesole G."/>
            <person name="Phillippy A.M."/>
            <person name="Ponting C.P."/>
            <person name="Pop M."/>
            <person name="Porcelli D."/>
            <person name="Powell J.R."/>
            <person name="Prohaska S."/>
            <person name="Pruitt K."/>
            <person name="Puig M."/>
            <person name="Quesneville H."/>
            <person name="Ram K.R."/>
            <person name="Rand D."/>
            <person name="Rasmussen M.D."/>
            <person name="Reed L.K."/>
            <person name="Reenan R."/>
            <person name="Reily A."/>
            <person name="Remington K.A."/>
            <person name="Rieger T.T."/>
            <person name="Ritchie M.G."/>
            <person name="Robin C."/>
            <person name="Rogers Y.H."/>
            <person name="Rohde C."/>
            <person name="Rozas J."/>
            <person name="Rubenfield M.J."/>
            <person name="Ruiz A."/>
            <person name="Russo S."/>
            <person name="Salzberg S.L."/>
            <person name="Sanchez-Gracia A."/>
            <person name="Saranga D.J."/>
            <person name="Sato H."/>
            <person name="Schaeffer S.W."/>
            <person name="Schatz M.C."/>
            <person name="Schlenke T."/>
            <person name="Schwartz R."/>
            <person name="Segarra C."/>
            <person name="Singh R.S."/>
            <person name="Sirot L."/>
            <person name="Sirota M."/>
            <person name="Sisneros N.B."/>
            <person name="Smith C.D."/>
            <person name="Smith T.F."/>
            <person name="Spieth J."/>
            <person name="Stage D.E."/>
            <person name="Stark A."/>
            <person name="Stephan W."/>
            <person name="Strausberg R.L."/>
            <person name="Strempel S."/>
            <person name="Sturgill D."/>
            <person name="Sutton G."/>
            <person name="Sutton G.G."/>
            <person name="Tao W."/>
            <person name="Teichmann S."/>
            <person name="Tobari Y.N."/>
            <person name="Tomimura Y."/>
            <person name="Tsolas J.M."/>
            <person name="Valente V.L."/>
            <person name="Venter E."/>
            <person name="Venter J.C."/>
            <person name="Vicario S."/>
            <person name="Vieira F.G."/>
            <person name="Vilella A.J."/>
            <person name="Villasante A."/>
            <person name="Walenz B."/>
            <person name="Wang J."/>
            <person name="Wasserman M."/>
            <person name="Watts T."/>
            <person name="Wilson D."/>
            <person name="Wilson R.K."/>
            <person name="Wing R.A."/>
            <person name="Wolfner M.F."/>
            <person name="Wong A."/>
            <person name="Wong G.K."/>
            <person name="Wu C.I."/>
            <person name="Wu G."/>
            <person name="Yamamoto D."/>
            <person name="Yang H.P."/>
            <person name="Yang S.P."/>
            <person name="Yorke J.A."/>
            <person name="Yoshida K."/>
            <person name="Zdobnov E."/>
            <person name="Zhang P."/>
            <person name="Zhang Y."/>
            <person name="Zimin A.V."/>
            <person name="Baldwin J."/>
            <person name="Abdouelleil A."/>
            <person name="Abdulkadir J."/>
            <person name="Abebe A."/>
            <person name="Abera B."/>
            <person name="Abreu J."/>
            <person name="Acer S.C."/>
            <person name="Aftuck L."/>
            <person name="Alexander A."/>
            <person name="An P."/>
            <person name="Anderson E."/>
            <person name="Anderson S."/>
            <person name="Arachi H."/>
            <person name="Azer M."/>
            <person name="Bachantsang P."/>
            <person name="Barry A."/>
            <person name="Bayul T."/>
            <person name="Berlin A."/>
            <person name="Bessette D."/>
            <person name="Bloom T."/>
            <person name="Blye J."/>
            <person name="Boguslavskiy L."/>
            <person name="Bonnet C."/>
            <person name="Boukhgalter B."/>
            <person name="Bourzgui I."/>
            <person name="Brown A."/>
            <person name="Cahill P."/>
            <person name="Channer S."/>
            <person name="Cheshatsang Y."/>
            <person name="Chuda L."/>
            <person name="Citroen M."/>
            <person name="Collymore A."/>
            <person name="Cooke P."/>
            <person name="Costello M."/>
            <person name="D'Aco K."/>
            <person name="Daza R."/>
            <person name="De Haan G."/>
            <person name="DeGray S."/>
            <person name="DeMaso C."/>
            <person name="Dhargay N."/>
            <person name="Dooley K."/>
            <person name="Dooley E."/>
            <person name="Doricent M."/>
            <person name="Dorje P."/>
            <person name="Dorjee K."/>
            <person name="Dupes A."/>
            <person name="Elong R."/>
            <person name="Falk J."/>
            <person name="Farina A."/>
            <person name="Faro S."/>
            <person name="Ferguson D."/>
            <person name="Fisher S."/>
            <person name="Foley C.D."/>
            <person name="Franke A."/>
            <person name="Friedrich D."/>
            <person name="Gadbois L."/>
            <person name="Gearin G."/>
            <person name="Gearin C.R."/>
            <person name="Giannoukos G."/>
            <person name="Goode T."/>
            <person name="Graham J."/>
            <person name="Grandbois E."/>
            <person name="Grewal S."/>
            <person name="Gyaltsen K."/>
            <person name="Hafez N."/>
            <person name="Hagos B."/>
            <person name="Hall J."/>
            <person name="Henson C."/>
            <person name="Hollinger A."/>
            <person name="Honan T."/>
            <person name="Huard M.D."/>
            <person name="Hughes L."/>
            <person name="Hurhula B."/>
            <person name="Husby M.E."/>
            <person name="Kamat A."/>
            <person name="Kanga B."/>
            <person name="Kashin S."/>
            <person name="Khazanovich D."/>
            <person name="Kisner P."/>
            <person name="Lance K."/>
            <person name="Lara M."/>
            <person name="Lee W."/>
            <person name="Lennon N."/>
            <person name="Letendre F."/>
            <person name="LeVine R."/>
            <person name="Lipovsky A."/>
            <person name="Liu X."/>
            <person name="Liu J."/>
            <person name="Liu S."/>
            <person name="Lokyitsang T."/>
            <person name="Lokyitsang Y."/>
            <person name="Lubonja R."/>
            <person name="Lui A."/>
            <person name="MacDonald P."/>
            <person name="Magnisalis V."/>
            <person name="Maru K."/>
            <person name="Matthews C."/>
            <person name="McCusker W."/>
            <person name="McDonough S."/>
            <person name="Mehta T."/>
            <person name="Meldrim J."/>
            <person name="Meneus L."/>
            <person name="Mihai O."/>
            <person name="Mihalev A."/>
            <person name="Mihova T."/>
            <person name="Mittelman R."/>
            <person name="Mlenga V."/>
            <person name="Montmayeur A."/>
            <person name="Mulrain L."/>
            <person name="Navidi A."/>
            <person name="Naylor J."/>
            <person name="Negash T."/>
            <person name="Nguyen T."/>
            <person name="Nguyen N."/>
            <person name="Nicol R."/>
            <person name="Norbu C."/>
            <person name="Norbu N."/>
            <person name="Novod N."/>
            <person name="O'Neill B."/>
            <person name="Osman S."/>
            <person name="Markiewicz E."/>
            <person name="Oyono O.L."/>
            <person name="Patti C."/>
            <person name="Phunkhang P."/>
            <person name="Pierre F."/>
            <person name="Priest M."/>
            <person name="Raghuraman S."/>
            <person name="Rege F."/>
            <person name="Reyes R."/>
            <person name="Rise C."/>
            <person name="Rogov P."/>
            <person name="Ross K."/>
            <person name="Ryan E."/>
            <person name="Settipalli S."/>
            <person name="Shea T."/>
            <person name="Sherpa N."/>
            <person name="Shi L."/>
            <person name="Shih D."/>
            <person name="Sparrow T."/>
            <person name="Spaulding J."/>
            <person name="Stalker J."/>
            <person name="Stange-Thomann N."/>
            <person name="Stavropoulos S."/>
            <person name="Stone C."/>
            <person name="Strader C."/>
            <person name="Tesfaye S."/>
            <person name="Thomson T."/>
            <person name="Thoulutsang Y."/>
            <person name="Thoulutsang D."/>
            <person name="Topham K."/>
            <person name="Topping I."/>
            <person name="Tsamla T."/>
            <person name="Vassiliev H."/>
            <person name="Vo A."/>
            <person name="Wangchuk T."/>
            <person name="Wangdi T."/>
            <person name="Weiand M."/>
            <person name="Wilkinson J."/>
            <person name="Wilson A."/>
            <person name="Yadav S."/>
            <person name="Young G."/>
            <person name="Yu Q."/>
            <person name="Zembek L."/>
            <person name="Zhong D."/>
            <person name="Zimmer A."/>
            <person name="Zwirko Z."/>
            <person name="Jaffe D.B."/>
            <person name="Alvarez P."/>
            <person name="Brockman W."/>
            <person name="Butler J."/>
            <person name="Chin C."/>
            <person name="Gnerre S."/>
            <person name="Grabherr M."/>
            <person name="Kleber M."/>
            <person name="Mauceli E."/>
            <person name="MacCallum I."/>
        </authorList>
    </citation>
    <scope>NUCLEOTIDE SEQUENCE [LARGE SCALE GENOMIC DNA]</scope>
    <source>
        <strain evidence="12">white501</strain>
    </source>
</reference>
<dbReference type="GO" id="GO:0005789">
    <property type="term" value="C:endoplasmic reticulum membrane"/>
    <property type="evidence" value="ECO:0007669"/>
    <property type="project" value="TreeGrafter"/>
</dbReference>
<evidence type="ECO:0000313" key="12">
    <source>
        <dbReference type="Proteomes" id="UP000000304"/>
    </source>
</evidence>
<keyword evidence="3 10" id="KW-0808">Transferase</keyword>
<evidence type="ECO:0000256" key="10">
    <source>
        <dbReference type="RuleBase" id="RU361115"/>
    </source>
</evidence>
<keyword evidence="9 10" id="KW-0275">Fatty acid biosynthesis</keyword>
<protein>
    <recommendedName>
        <fullName evidence="10">Elongation of very long chain fatty acids protein</fullName>
        <ecNumber evidence="10">2.3.1.199</ecNumber>
    </recommendedName>
    <alternativeName>
        <fullName evidence="10">Very-long-chain 3-oxoacyl-CoA synthase</fullName>
    </alternativeName>
</protein>
<dbReference type="GO" id="GO:0042632">
    <property type="term" value="P:cholesterol homeostasis"/>
    <property type="evidence" value="ECO:0007669"/>
    <property type="project" value="EnsemblMetazoa"/>
</dbReference>